<feature type="compositionally biased region" description="Polar residues" evidence="2">
    <location>
        <begin position="825"/>
        <end position="835"/>
    </location>
</feature>
<dbReference type="AlphaFoldDB" id="A0A7U2FDF5"/>
<feature type="region of interest" description="Disordered" evidence="2">
    <location>
        <begin position="158"/>
        <end position="192"/>
    </location>
</feature>
<protein>
    <submittedName>
        <fullName evidence="3">Uncharacterized protein</fullName>
    </submittedName>
</protein>
<feature type="compositionally biased region" description="Low complexity" evidence="2">
    <location>
        <begin position="25"/>
        <end position="35"/>
    </location>
</feature>
<evidence type="ECO:0000313" key="4">
    <source>
        <dbReference type="Proteomes" id="UP000663193"/>
    </source>
</evidence>
<feature type="compositionally biased region" description="Polar residues" evidence="2">
    <location>
        <begin position="254"/>
        <end position="269"/>
    </location>
</feature>
<feature type="region of interest" description="Disordered" evidence="2">
    <location>
        <begin position="1"/>
        <end position="139"/>
    </location>
</feature>
<dbReference type="VEuPathDB" id="FungiDB:JI435_099950"/>
<feature type="coiled-coil region" evidence="1">
    <location>
        <begin position="584"/>
        <end position="628"/>
    </location>
</feature>
<dbReference type="Proteomes" id="UP000663193">
    <property type="component" value="Chromosome 15"/>
</dbReference>
<keyword evidence="4" id="KW-1185">Reference proteome</keyword>
<dbReference type="OrthoDB" id="3801562at2759"/>
<feature type="coiled-coil region" evidence="1">
    <location>
        <begin position="508"/>
        <end position="556"/>
    </location>
</feature>
<sequence length="888" mass="97594">MARNQNRRVMPGAFSQYRDDEASDSDSSAKSSVSKEAPRGSDSPTKQSTTHIDEDVDALSSRFGKHLHGVPPVLPLPSATATVEPSLGGGSPGPGKPGHMARAGLSAFPSLPDFQGILGRIPVPKPPKQQTAPTPPSSAFSFVASADAFKREFSSTHFAPSTSSVDSAQHPVAPPGCPGSAAPEKVPPFWFKSPPGFQRHEFLFDGKNPSIFSDQTQRYLDSVKWQGFEGQKPSLFSDMNKPVSSAENEFKPTGSDSQAETLPGGQSTPLRDGQGHASAKLKVQTSEKPEPPMGVYSPNMAIQENRAASAKHQSDHLQEEEDAVNDEDTPAKRLFRQGKSSNPTMPRMPERYVPEASRAISPIRPIFSSSEDFISFAKKTISLSTSDMEAVMPTLKTLYYLIIDFTKGVATNIRTGESLKSVMADNLPRIQTLSQLSTATKDGVLKHKRELDTLEDQVVAAKSQLRINESLLRSLENYLLEHIIGSIQSVADQAWNSRSLAEYSKRKAEETNTHVNELRLEILALEDKLQKTESRADIAESGEEDFRREVDRLENEHRISLDKMRHDHRAELNNVRSKSGRDKKAALDELKAKYAKQIEDAEGKLRLHKQAMARNDELETTIRDLDRDKYNLGLAKAVVEKELDELKGQVATLKMYEDGYKQIEKERDDFESSYNDMKAERNDLLQAPRALPDTTSSSDSVASGSKVLHSNAGILNSYDEDLGVMEAYWDRQKQFAELAVRETAAELGQMEAQIAEITLQINDLQGIDQSESEEDAEFSEPEDDSDDAAKPAAKHPSSGLLDTLAQPLTAEDGYPALPATRQAFEPTQRQLQTYATKAAAPRASQPGVPGVGRAYAQPSNQGAGVTTVKEICAPESRGWTEVRPRRTK</sequence>
<feature type="compositionally biased region" description="Acidic residues" evidence="2">
    <location>
        <begin position="318"/>
        <end position="328"/>
    </location>
</feature>
<dbReference type="EMBL" id="CP069037">
    <property type="protein sequence ID" value="QRD03225.1"/>
    <property type="molecule type" value="Genomic_DNA"/>
</dbReference>
<evidence type="ECO:0000256" key="1">
    <source>
        <dbReference type="SAM" id="Coils"/>
    </source>
</evidence>
<organism evidence="3 4">
    <name type="scientific">Phaeosphaeria nodorum (strain SN15 / ATCC MYA-4574 / FGSC 10173)</name>
    <name type="common">Glume blotch fungus</name>
    <name type="synonym">Parastagonospora nodorum</name>
    <dbReference type="NCBI Taxonomy" id="321614"/>
    <lineage>
        <taxon>Eukaryota</taxon>
        <taxon>Fungi</taxon>
        <taxon>Dikarya</taxon>
        <taxon>Ascomycota</taxon>
        <taxon>Pezizomycotina</taxon>
        <taxon>Dothideomycetes</taxon>
        <taxon>Pleosporomycetidae</taxon>
        <taxon>Pleosporales</taxon>
        <taxon>Pleosporineae</taxon>
        <taxon>Phaeosphaeriaceae</taxon>
        <taxon>Parastagonospora</taxon>
    </lineage>
</organism>
<feature type="compositionally biased region" description="Low complexity" evidence="2">
    <location>
        <begin position="128"/>
        <end position="139"/>
    </location>
</feature>
<accession>A0A7U2FDF5</accession>
<proteinExistence type="predicted"/>
<feature type="region of interest" description="Disordered" evidence="2">
    <location>
        <begin position="230"/>
        <end position="329"/>
    </location>
</feature>
<feature type="coiled-coil region" evidence="1">
    <location>
        <begin position="653"/>
        <end position="680"/>
    </location>
</feature>
<evidence type="ECO:0000256" key="2">
    <source>
        <dbReference type="SAM" id="MobiDB-lite"/>
    </source>
</evidence>
<name>A0A7U2FDF5_PHANO</name>
<feature type="compositionally biased region" description="Acidic residues" evidence="2">
    <location>
        <begin position="770"/>
        <end position="786"/>
    </location>
</feature>
<reference evidence="4" key="1">
    <citation type="journal article" date="2021" name="BMC Genomics">
        <title>Chromosome-level genome assembly and manually-curated proteome of model necrotroph Parastagonospora nodorum Sn15 reveals a genome-wide trove of candidate effector homologs, and redundancy of virulence-related functions within an accessory chromosome.</title>
        <authorList>
            <person name="Bertazzoni S."/>
            <person name="Jones D.A.B."/>
            <person name="Phan H.T."/>
            <person name="Tan K.-C."/>
            <person name="Hane J.K."/>
        </authorList>
    </citation>
    <scope>NUCLEOTIDE SEQUENCE [LARGE SCALE GENOMIC DNA]</scope>
    <source>
        <strain evidence="4">SN15 / ATCC MYA-4574 / FGSC 10173)</strain>
    </source>
</reference>
<gene>
    <name evidence="3" type="ORF">JI435_099950</name>
</gene>
<evidence type="ECO:0000313" key="3">
    <source>
        <dbReference type="EMBL" id="QRD03225.1"/>
    </source>
</evidence>
<keyword evidence="1" id="KW-0175">Coiled coil</keyword>
<feature type="compositionally biased region" description="Polar residues" evidence="2">
    <location>
        <begin position="158"/>
        <end position="167"/>
    </location>
</feature>
<feature type="region of interest" description="Disordered" evidence="2">
    <location>
        <begin position="769"/>
        <end position="866"/>
    </location>
</feature>